<feature type="domain" description="Peripheral subunit-binding (PSBD)" evidence="6">
    <location>
        <begin position="177"/>
        <end position="217"/>
    </location>
</feature>
<sequence length="599" mass="63796">MASLATAARLSARVAGRRIPAESTARGFRTSARCLAAQNFSMPALSPTMTEGSIASWKVKEGESFSAGDVLLEIETDKATMDVEAQDDGVMFKITTGDGAKAVQVGTRIAVIAEPGDDLSSLEVPAEDNTSSSSKPAPAAEKSAPKSDGPAAASAPAQQKGGAAKTSGSKAREQRYPLLPSVQALVNGHGLGKDAVNQIEPTGPNGRLLKGDVLAYLGTINAETPSKIMNRAVKMSHLDLSNIKVAPKKEAPAPKKAEAAAAAPAAPVDSEVALPVSLAKVLEAQKRIQSTLGVFMPVSTFVARAAEVANDDLPPSARKATADELFNQVLGLDKLAPRGSRGYYLPQISALPESSLLAPRASKRSSSADIIDFLAAPAKKAVSAKKPVAAHHTPGMSSGSNLFTVTVPQGDEKRAKVFLERVKVILEEEPGRLVLHWGFGGGHENEIFIITKLRRLIEIFVLHPTRWEENVLVACCGIFQMIFLTLLVVKSSVRTILAELSRPAAVEMSCDLVGTGSRIYLAQGCFTWVFTQWTWERHRGAISLQRLPLFYIIKYASDSRGPGASSTRSREHFIESCADEDWICVDYVGILSPLVTLPA</sequence>
<dbReference type="GO" id="GO:0004742">
    <property type="term" value="F:dihydrolipoyllysine-residue acetyltransferase activity"/>
    <property type="evidence" value="ECO:0007669"/>
    <property type="project" value="TreeGrafter"/>
</dbReference>
<feature type="region of interest" description="Disordered" evidence="4">
    <location>
        <begin position="119"/>
        <end position="174"/>
    </location>
</feature>
<evidence type="ECO:0000313" key="8">
    <source>
        <dbReference type="Proteomes" id="UP000830671"/>
    </source>
</evidence>
<keyword evidence="2" id="KW-0450">Lipoyl</keyword>
<name>A0A9Q8SJ99_9PEZI</name>
<dbReference type="InterPro" id="IPR003016">
    <property type="entry name" value="2-oxoA_DH_lipoyl-BS"/>
</dbReference>
<dbReference type="InterPro" id="IPR011053">
    <property type="entry name" value="Single_hybrid_motif"/>
</dbReference>
<protein>
    <submittedName>
        <fullName evidence="7">Biotin-requiring enzyme</fullName>
    </submittedName>
</protein>
<dbReference type="PANTHER" id="PTHR23151">
    <property type="entry name" value="DIHYDROLIPOAMIDE ACETYL/SUCCINYL-TRANSFERASE-RELATED"/>
    <property type="match status" value="1"/>
</dbReference>
<comment type="similarity">
    <text evidence="1">Belongs to the 2-oxoacid dehydrogenase family.</text>
</comment>
<evidence type="ECO:0000256" key="2">
    <source>
        <dbReference type="ARBA" id="ARBA00022823"/>
    </source>
</evidence>
<evidence type="ECO:0000259" key="5">
    <source>
        <dbReference type="PROSITE" id="PS50968"/>
    </source>
</evidence>
<dbReference type="PROSITE" id="PS00189">
    <property type="entry name" value="LIPOYL"/>
    <property type="match status" value="1"/>
</dbReference>
<accession>A0A9Q8SJ99</accession>
<reference evidence="7" key="1">
    <citation type="journal article" date="2021" name="Mol. Plant Microbe Interact.">
        <title>Complete Genome Sequence of the Plant-Pathogenic Fungus Colletotrichum lupini.</title>
        <authorList>
            <person name="Baroncelli R."/>
            <person name="Pensec F."/>
            <person name="Da Lio D."/>
            <person name="Boufleur T."/>
            <person name="Vicente I."/>
            <person name="Sarrocco S."/>
            <person name="Picot A."/>
            <person name="Baraldi E."/>
            <person name="Sukno S."/>
            <person name="Thon M."/>
            <person name="Le Floch G."/>
        </authorList>
    </citation>
    <scope>NUCLEOTIDE SEQUENCE</scope>
    <source>
        <strain evidence="7">IMI 504893</strain>
    </source>
</reference>
<dbReference type="InterPro" id="IPR000089">
    <property type="entry name" value="Biotin_lipoyl"/>
</dbReference>
<dbReference type="CDD" id="cd06849">
    <property type="entry name" value="lipoyl_domain"/>
    <property type="match status" value="1"/>
</dbReference>
<dbReference type="Proteomes" id="UP000830671">
    <property type="component" value="Chromosome 2"/>
</dbReference>
<dbReference type="GeneID" id="73337699"/>
<dbReference type="PROSITE" id="PS50968">
    <property type="entry name" value="BIOTINYL_LIPOYL"/>
    <property type="match status" value="1"/>
</dbReference>
<dbReference type="GO" id="GO:0006086">
    <property type="term" value="P:pyruvate decarboxylation to acetyl-CoA"/>
    <property type="evidence" value="ECO:0007669"/>
    <property type="project" value="InterPro"/>
</dbReference>
<dbReference type="InterPro" id="IPR004167">
    <property type="entry name" value="PSBD"/>
</dbReference>
<dbReference type="EMBL" id="CP019474">
    <property type="protein sequence ID" value="UQC78195.1"/>
    <property type="molecule type" value="Genomic_DNA"/>
</dbReference>
<evidence type="ECO:0000256" key="4">
    <source>
        <dbReference type="SAM" id="MobiDB-lite"/>
    </source>
</evidence>
<keyword evidence="8" id="KW-1185">Reference proteome</keyword>
<dbReference type="SUPFAM" id="SSF51230">
    <property type="entry name" value="Single hybrid motif"/>
    <property type="match status" value="1"/>
</dbReference>
<dbReference type="PANTHER" id="PTHR23151:SF82">
    <property type="entry name" value="PYRUVATE DEHYDROGENASE COMPLEX PROTEIN X COMPONENT, MITOCHONDRIAL"/>
    <property type="match status" value="1"/>
</dbReference>
<evidence type="ECO:0000259" key="6">
    <source>
        <dbReference type="PROSITE" id="PS51826"/>
    </source>
</evidence>
<evidence type="ECO:0000256" key="3">
    <source>
        <dbReference type="ARBA" id="ARBA00022946"/>
    </source>
</evidence>
<proteinExistence type="inferred from homology"/>
<keyword evidence="3" id="KW-0809">Transit peptide</keyword>
<gene>
    <name evidence="7" type="ORF">CLUP02_03671</name>
</gene>
<dbReference type="InterPro" id="IPR045257">
    <property type="entry name" value="E2/Pdx1"/>
</dbReference>
<dbReference type="SUPFAM" id="SSF47005">
    <property type="entry name" value="Peripheral subunit-binding domain of 2-oxo acid dehydrogenase complex"/>
    <property type="match status" value="1"/>
</dbReference>
<feature type="domain" description="Lipoyl-binding" evidence="5">
    <location>
        <begin position="37"/>
        <end position="113"/>
    </location>
</feature>
<organism evidence="7 8">
    <name type="scientific">Colletotrichum lupini</name>
    <dbReference type="NCBI Taxonomy" id="145971"/>
    <lineage>
        <taxon>Eukaryota</taxon>
        <taxon>Fungi</taxon>
        <taxon>Dikarya</taxon>
        <taxon>Ascomycota</taxon>
        <taxon>Pezizomycotina</taxon>
        <taxon>Sordariomycetes</taxon>
        <taxon>Hypocreomycetidae</taxon>
        <taxon>Glomerellales</taxon>
        <taxon>Glomerellaceae</taxon>
        <taxon>Colletotrichum</taxon>
        <taxon>Colletotrichum acutatum species complex</taxon>
    </lineage>
</organism>
<evidence type="ECO:0000313" key="7">
    <source>
        <dbReference type="EMBL" id="UQC78195.1"/>
    </source>
</evidence>
<dbReference type="InterPro" id="IPR036625">
    <property type="entry name" value="E3-bd_dom_sf"/>
</dbReference>
<evidence type="ECO:0000256" key="1">
    <source>
        <dbReference type="ARBA" id="ARBA00007317"/>
    </source>
</evidence>
<dbReference type="KEGG" id="clup:CLUP02_03671"/>
<feature type="compositionally biased region" description="Low complexity" evidence="4">
    <location>
        <begin position="131"/>
        <end position="142"/>
    </location>
</feature>
<dbReference type="PROSITE" id="PS51826">
    <property type="entry name" value="PSBD"/>
    <property type="match status" value="1"/>
</dbReference>
<dbReference type="Gene3D" id="2.40.50.100">
    <property type="match status" value="1"/>
</dbReference>
<dbReference type="AlphaFoldDB" id="A0A9Q8SJ99"/>
<dbReference type="GO" id="GO:0045254">
    <property type="term" value="C:pyruvate dehydrogenase complex"/>
    <property type="evidence" value="ECO:0007669"/>
    <property type="project" value="InterPro"/>
</dbReference>
<dbReference type="Pfam" id="PF00364">
    <property type="entry name" value="Biotin_lipoyl"/>
    <property type="match status" value="1"/>
</dbReference>
<dbReference type="FunFam" id="2.40.50.100:FF:000010">
    <property type="entry name" value="Acetyltransferase component of pyruvate dehydrogenase complex"/>
    <property type="match status" value="1"/>
</dbReference>
<dbReference type="Gene3D" id="4.10.320.10">
    <property type="entry name" value="E3-binding domain"/>
    <property type="match status" value="1"/>
</dbReference>
<dbReference type="RefSeq" id="XP_049139832.1">
    <property type="nucleotide sequence ID" value="XM_049282689.1"/>
</dbReference>